<proteinExistence type="predicted"/>
<evidence type="ECO:0000313" key="2">
    <source>
        <dbReference type="EMBL" id="MCP2259807.1"/>
    </source>
</evidence>
<protein>
    <submittedName>
        <fullName evidence="2">Uncharacterized protein</fullName>
    </submittedName>
</protein>
<dbReference type="Proteomes" id="UP001205311">
    <property type="component" value="Unassembled WGS sequence"/>
</dbReference>
<sequence length="90" mass="10142">MGNQKDPEQLCEVLEREAAAHEQRFLRTRENIAGQQETLATLQNTPGTDPPVVPRLRDHITELEAELERFASDPTAPQNEIAFLPNPPQD</sequence>
<feature type="region of interest" description="Disordered" evidence="1">
    <location>
        <begin position="69"/>
        <end position="90"/>
    </location>
</feature>
<keyword evidence="3" id="KW-1185">Reference proteome</keyword>
<organism evidence="2 3">
    <name type="scientific">Streptoalloteichus tenebrarius (strain ATCC 17920 / DSM 40477 / JCM 4838 / CBS 697.72 / NBRC 16177 / NCIMB 11028 / NRRL B-12390 / A12253. 1 / ISP 5477)</name>
    <name type="common">Streptomyces tenebrarius</name>
    <dbReference type="NCBI Taxonomy" id="1933"/>
    <lineage>
        <taxon>Bacteria</taxon>
        <taxon>Bacillati</taxon>
        <taxon>Actinomycetota</taxon>
        <taxon>Actinomycetes</taxon>
        <taxon>Pseudonocardiales</taxon>
        <taxon>Pseudonocardiaceae</taxon>
        <taxon>Streptoalloteichus</taxon>
    </lineage>
</organism>
<name>A0ABT1HWD5_STRSD</name>
<gene>
    <name evidence="2" type="ORF">LX15_003516</name>
</gene>
<evidence type="ECO:0000313" key="3">
    <source>
        <dbReference type="Proteomes" id="UP001205311"/>
    </source>
</evidence>
<dbReference type="EMBL" id="JAMTCP010000020">
    <property type="protein sequence ID" value="MCP2259807.1"/>
    <property type="molecule type" value="Genomic_DNA"/>
</dbReference>
<evidence type="ECO:0000256" key="1">
    <source>
        <dbReference type="SAM" id="MobiDB-lite"/>
    </source>
</evidence>
<accession>A0ABT1HWD5</accession>
<comment type="caution">
    <text evidence="2">The sequence shown here is derived from an EMBL/GenBank/DDBJ whole genome shotgun (WGS) entry which is preliminary data.</text>
</comment>
<reference evidence="2 3" key="1">
    <citation type="submission" date="2022-06" db="EMBL/GenBank/DDBJ databases">
        <title>Genomic Encyclopedia of Archaeal and Bacterial Type Strains, Phase II (KMG-II): from individual species to whole genera.</title>
        <authorList>
            <person name="Goeker M."/>
        </authorList>
    </citation>
    <scope>NUCLEOTIDE SEQUENCE [LARGE SCALE GENOMIC DNA]</scope>
    <source>
        <strain evidence="2 3">DSM 40477</strain>
    </source>
</reference>
<dbReference type="RefSeq" id="WP_253670692.1">
    <property type="nucleotide sequence ID" value="NZ_JAMTCP010000020.1"/>
</dbReference>